<evidence type="ECO:0000313" key="1">
    <source>
        <dbReference type="EMBL" id="SVA47284.1"/>
    </source>
</evidence>
<sequence length="310" mass="34304">MRQEGRDPVILDAGDLFFSTPELNDSNRVSEQFRANAILKGYGKIGCDAINVGHYELSAGLEFLLESARKSTIPFISANLRDADTYKLLFEPYLLIQRQGLTIGVVGLTNLVPDTTSAVVMDDYLAAGRRTIDRIRGRVDVVVVLVNSERKSYGVLPQEFPKADLIYTSGSTMMTRPMMKQAEKGPFLYSSGREGRYLNVTDLNIVDKKKPLVNVSYLQENMKYTRRKLDRLGDADPEKSLDELYAGQENVLNTISQGRAGIARAAAALESAVNTLHFQNVAMDKSIKDDTDMAAFVSQSLTTCSGLIKK</sequence>
<dbReference type="PANTHER" id="PTHR11575:SF24">
    <property type="entry name" value="5'-NUCLEOTIDASE"/>
    <property type="match status" value="1"/>
</dbReference>
<dbReference type="GO" id="GO:0016787">
    <property type="term" value="F:hydrolase activity"/>
    <property type="evidence" value="ECO:0007669"/>
    <property type="project" value="InterPro"/>
</dbReference>
<reference evidence="1" key="1">
    <citation type="submission" date="2018-05" db="EMBL/GenBank/DDBJ databases">
        <authorList>
            <person name="Lanie J.A."/>
            <person name="Ng W.-L."/>
            <person name="Kazmierczak K.M."/>
            <person name="Andrzejewski T.M."/>
            <person name="Davidsen T.M."/>
            <person name="Wayne K.J."/>
            <person name="Tettelin H."/>
            <person name="Glass J.I."/>
            <person name="Rusch D."/>
            <person name="Podicherti R."/>
            <person name="Tsui H.-C.T."/>
            <person name="Winkler M.E."/>
        </authorList>
    </citation>
    <scope>NUCLEOTIDE SEQUENCE</scope>
</reference>
<name>A0A381W474_9ZZZZ</name>
<dbReference type="InterPro" id="IPR029052">
    <property type="entry name" value="Metallo-depent_PP-like"/>
</dbReference>
<dbReference type="GO" id="GO:0009166">
    <property type="term" value="P:nucleotide catabolic process"/>
    <property type="evidence" value="ECO:0007669"/>
    <property type="project" value="InterPro"/>
</dbReference>
<organism evidence="1">
    <name type="scientific">marine metagenome</name>
    <dbReference type="NCBI Taxonomy" id="408172"/>
    <lineage>
        <taxon>unclassified sequences</taxon>
        <taxon>metagenomes</taxon>
        <taxon>ecological metagenomes</taxon>
    </lineage>
</organism>
<proteinExistence type="predicted"/>
<protein>
    <submittedName>
        <fullName evidence="1">Uncharacterized protein</fullName>
    </submittedName>
</protein>
<dbReference type="EMBL" id="UINC01010648">
    <property type="protein sequence ID" value="SVA47284.1"/>
    <property type="molecule type" value="Genomic_DNA"/>
</dbReference>
<dbReference type="SUPFAM" id="SSF56300">
    <property type="entry name" value="Metallo-dependent phosphatases"/>
    <property type="match status" value="1"/>
</dbReference>
<accession>A0A381W474</accession>
<dbReference type="Gene3D" id="3.60.21.10">
    <property type="match status" value="1"/>
</dbReference>
<gene>
    <name evidence="1" type="ORF">METZ01_LOCUS100138</name>
</gene>
<dbReference type="InterPro" id="IPR006179">
    <property type="entry name" value="5_nucleotidase/apyrase"/>
</dbReference>
<dbReference type="AlphaFoldDB" id="A0A381W474"/>
<dbReference type="PANTHER" id="PTHR11575">
    <property type="entry name" value="5'-NUCLEOTIDASE-RELATED"/>
    <property type="match status" value="1"/>
</dbReference>